<evidence type="ECO:0000256" key="5">
    <source>
        <dbReference type="SAM" id="MobiDB-lite"/>
    </source>
</evidence>
<feature type="transmembrane region" description="Helical" evidence="6">
    <location>
        <begin position="568"/>
        <end position="590"/>
    </location>
</feature>
<dbReference type="EMBL" id="CALNXK010000105">
    <property type="protein sequence ID" value="CAH3156570.1"/>
    <property type="molecule type" value="Genomic_DNA"/>
</dbReference>
<gene>
    <name evidence="7" type="ORF">PLOB_00001926</name>
</gene>
<feature type="transmembrane region" description="Helical" evidence="6">
    <location>
        <begin position="1387"/>
        <end position="1409"/>
    </location>
</feature>
<proteinExistence type="predicted"/>
<evidence type="ECO:0000256" key="3">
    <source>
        <dbReference type="ARBA" id="ARBA00022989"/>
    </source>
</evidence>
<feature type="non-terminal residue" evidence="7">
    <location>
        <position position="1"/>
    </location>
</feature>
<feature type="transmembrane region" description="Helical" evidence="6">
    <location>
        <begin position="927"/>
        <end position="946"/>
    </location>
</feature>
<feature type="non-terminal residue" evidence="7">
    <location>
        <position position="1513"/>
    </location>
</feature>
<evidence type="ECO:0000313" key="8">
    <source>
        <dbReference type="Proteomes" id="UP001159405"/>
    </source>
</evidence>
<feature type="transmembrane region" description="Helical" evidence="6">
    <location>
        <begin position="438"/>
        <end position="457"/>
    </location>
</feature>
<dbReference type="Pfam" id="PF07690">
    <property type="entry name" value="MFS_1"/>
    <property type="match status" value="3"/>
</dbReference>
<feature type="transmembrane region" description="Helical" evidence="6">
    <location>
        <begin position="224"/>
        <end position="246"/>
    </location>
</feature>
<accession>A0ABN8Q4Q0</accession>
<keyword evidence="4 6" id="KW-0472">Membrane</keyword>
<evidence type="ECO:0000256" key="2">
    <source>
        <dbReference type="ARBA" id="ARBA00022692"/>
    </source>
</evidence>
<feature type="transmembrane region" description="Helical" evidence="6">
    <location>
        <begin position="314"/>
        <end position="335"/>
    </location>
</feature>
<dbReference type="PANTHER" id="PTHR10924">
    <property type="entry name" value="MAJOR FACILITATOR SUPERFAMILY PROTEIN-RELATED"/>
    <property type="match status" value="1"/>
</dbReference>
<feature type="transmembrane region" description="Helical" evidence="6">
    <location>
        <begin position="1150"/>
        <end position="1168"/>
    </location>
</feature>
<feature type="transmembrane region" description="Helical" evidence="6">
    <location>
        <begin position="84"/>
        <end position="106"/>
    </location>
</feature>
<feature type="region of interest" description="Disordered" evidence="5">
    <location>
        <begin position="1"/>
        <end position="26"/>
    </location>
</feature>
<feature type="transmembrane region" description="Helical" evidence="6">
    <location>
        <begin position="145"/>
        <end position="169"/>
    </location>
</feature>
<feature type="transmembrane region" description="Helical" evidence="6">
    <location>
        <begin position="597"/>
        <end position="617"/>
    </location>
</feature>
<feature type="transmembrane region" description="Helical" evidence="6">
    <location>
        <begin position="629"/>
        <end position="648"/>
    </location>
</feature>
<dbReference type="PANTHER" id="PTHR10924:SF27">
    <property type="entry name" value="SOLUTE CARRIER FAMILY 49 MEMBER 4"/>
    <property type="match status" value="1"/>
</dbReference>
<feature type="transmembrane region" description="Helical" evidence="6">
    <location>
        <begin position="1267"/>
        <end position="1286"/>
    </location>
</feature>
<feature type="transmembrane region" description="Helical" evidence="6">
    <location>
        <begin position="1449"/>
        <end position="1472"/>
    </location>
</feature>
<comment type="subcellular location">
    <subcellularLocation>
        <location evidence="1">Membrane</location>
        <topology evidence="1">Multi-pass membrane protein</topology>
    </subcellularLocation>
</comment>
<feature type="transmembrane region" description="Helical" evidence="6">
    <location>
        <begin position="409"/>
        <end position="432"/>
    </location>
</feature>
<organism evidence="7 8">
    <name type="scientific">Porites lobata</name>
    <dbReference type="NCBI Taxonomy" id="104759"/>
    <lineage>
        <taxon>Eukaryota</taxon>
        <taxon>Metazoa</taxon>
        <taxon>Cnidaria</taxon>
        <taxon>Anthozoa</taxon>
        <taxon>Hexacorallia</taxon>
        <taxon>Scleractinia</taxon>
        <taxon>Fungiina</taxon>
        <taxon>Poritidae</taxon>
        <taxon>Porites</taxon>
    </lineage>
</organism>
<sequence>CKRIPAESTKEMESRERSPLVGDKYHNNGSLAPTTFAQFKIYKRRWYVLFVFTAEALIYNMAWNTWAPIQEPCKIAFGWTDFDLLLLTSWAAISLILTSAPFTWLMDTKGLRISVLLIAFLSVLGKCLQAIPVRDNKVRSILINAGQFITMAGGPVAIGAPPLVSATWFPPSERTTATAIGTLAGYFGIAMAFAVGPAMVPSTVSNLSASETKENLAKVMNHQITQYTFFEVGLCAAVFVCVLLYFPARPPLPPCLSSSTQSTQSTRASFRQVMRDGQFWLLIMLAGLVFGVYFGWLSMLDVFLDKFNVDPTTAGWLGCGATLAGVVSGILLARCADIIKHRTKQMLMFLLVLSTISQLIFSLSCAGILPSKKPILFTSIIFGGLVYNGTLPLFFELAMECVYPFGEGIAGSLLVTMGNVVLMLFYIAFMLPHSDVRWMNWVTVTGLGVCVLGLLIYREKYTRLEIDARSNVSNVNRDLGNTEFTEENVQRKIMVWTENSPLLRLDHGHSKAGSPASNSKVEIKIYKRRWYVLFVFTAQAMIYNIAWNTWAPIQEPSKIAFGWTDVNLLMLASWAPISFFVTLAPLTWLIHTKGLRISVLLIAFLPVLGKGIQVIPLSDNKMRTIFINVGQFIALAGGPVSITAPPLISSTWFPPSERTTATATSTLIGYYGTAIAFAVGPAMVNNGAPQYTISNSSASETMHSLAKPMSYQVTQYIFLELCISIAAFLCVLVYFPSSPPLPPSLTSSRPHTQNIRDSFRQVARNGQFWLLASVAALSYGVYLGWLSMLDVVLAKFEVDPTTAGWLGCGATLAGGVSGIMLARCVDYVKRRTKQMLMLLLVLSTMSQLTFSLSCAGILPFSKPLLYSSIIFGRMANNGTRPLYFELAMECVYPFGEGIAGSLLVTMNCVSMLLYYTAFMLPHSDVRWMNWVTATGLGVCVLGLSFFREKYTRLEIDACNNLKDKESEICALLFLLSRSLPSTYFVEETEQDCCRQNSKSRFEYNSRAVRRVKFETILKYHEWYLCQISSTNHAIICLYYYPQKVCNFHSESSPLFERDQGHKEGLTASKSKIEIKIYKRRWYVLFVFAAETLIYNMAWNTWAPIQEPCKIAFDWTDFDLLLLTSWAPISLVLTSAAFAWLMDTKGLRRSVLLIAFLSVFGKCLQLIPASDNKMRTIFINVGQFIIMAGGTVALSAPPLVSATWFPPSERTTATAISALAGSFGISVAFVVGPAMVHNNVPESIISNSSNSEKMQNLVEIMSHRITQYSFFQVGLCIATFICILLYFPARPPLPPSLTASRPHTQSTAASFRQVMRNGKFLLLSTLAALDFGVYFSWLSVLDVFLAKFDVDPTTAGWLGCGATSSGFVSGILLARYADRLKNKTKQMLTLLLALSTLSLLIFSLSCAGILPSTKPLLFSSIIFGGLFFNSAIPLFIELTMECAYPVGEGLASSLNMTMTNIIGLFFYIPFMLPHSDVRWMNWVTVCSLGASVLGLLIYREKYTRLEIDERDDVD</sequence>
<dbReference type="Gene3D" id="1.20.1250.20">
    <property type="entry name" value="MFS general substrate transporter like domains"/>
    <property type="match status" value="3"/>
</dbReference>
<feature type="transmembrane region" description="Helical" evidence="6">
    <location>
        <begin position="1180"/>
        <end position="1199"/>
    </location>
</feature>
<feature type="transmembrane region" description="Helical" evidence="6">
    <location>
        <begin position="279"/>
        <end position="299"/>
    </location>
</feature>
<feature type="transmembrane region" description="Helical" evidence="6">
    <location>
        <begin position="660"/>
        <end position="684"/>
    </location>
</feature>
<protein>
    <recommendedName>
        <fullName evidence="9">Solute carrier family 49 member 4</fullName>
    </recommendedName>
</protein>
<feature type="transmembrane region" description="Helical" evidence="6">
    <location>
        <begin position="375"/>
        <end position="397"/>
    </location>
</feature>
<feature type="transmembrane region" description="Helical" evidence="6">
    <location>
        <begin position="1354"/>
        <end position="1375"/>
    </location>
</feature>
<keyword evidence="3 6" id="KW-1133">Transmembrane helix</keyword>
<dbReference type="SUPFAM" id="SSF103473">
    <property type="entry name" value="MFS general substrate transporter"/>
    <property type="match status" value="3"/>
</dbReference>
<feature type="transmembrane region" description="Helical" evidence="6">
    <location>
        <begin position="803"/>
        <end position="824"/>
    </location>
</feature>
<evidence type="ECO:0000256" key="1">
    <source>
        <dbReference type="ARBA" id="ARBA00004141"/>
    </source>
</evidence>
<evidence type="ECO:0000313" key="7">
    <source>
        <dbReference type="EMBL" id="CAH3156570.1"/>
    </source>
</evidence>
<dbReference type="InterPro" id="IPR011701">
    <property type="entry name" value="MFS"/>
</dbReference>
<evidence type="ECO:0008006" key="9">
    <source>
        <dbReference type="Google" id="ProtNLM"/>
    </source>
</evidence>
<comment type="caution">
    <text evidence="7">The sequence shown here is derived from an EMBL/GenBank/DDBJ whole genome shotgun (WGS) entry which is preliminary data.</text>
</comment>
<feature type="transmembrane region" description="Helical" evidence="6">
    <location>
        <begin position="1081"/>
        <end position="1099"/>
    </location>
</feature>
<feature type="transmembrane region" description="Helical" evidence="6">
    <location>
        <begin position="46"/>
        <end position="64"/>
    </location>
</feature>
<feature type="transmembrane region" description="Helical" evidence="6">
    <location>
        <begin position="113"/>
        <end position="133"/>
    </location>
</feature>
<feature type="transmembrane region" description="Helical" evidence="6">
    <location>
        <begin position="1415"/>
        <end position="1437"/>
    </location>
</feature>
<keyword evidence="8" id="KW-1185">Reference proteome</keyword>
<dbReference type="InterPro" id="IPR036259">
    <property type="entry name" value="MFS_trans_sf"/>
</dbReference>
<feature type="transmembrane region" description="Helical" evidence="6">
    <location>
        <begin position="768"/>
        <end position="788"/>
    </location>
</feature>
<name>A0ABN8Q4Q0_9CNID</name>
<feature type="transmembrane region" description="Helical" evidence="6">
    <location>
        <begin position="347"/>
        <end position="369"/>
    </location>
</feature>
<dbReference type="InterPro" id="IPR049680">
    <property type="entry name" value="FLVCR1-2_SLC49-like"/>
</dbReference>
<feature type="transmembrane region" description="Helical" evidence="6">
    <location>
        <begin position="1478"/>
        <end position="1497"/>
    </location>
</feature>
<feature type="transmembrane region" description="Helical" evidence="6">
    <location>
        <begin position="181"/>
        <end position="204"/>
    </location>
</feature>
<evidence type="ECO:0000256" key="6">
    <source>
        <dbReference type="SAM" id="Phobius"/>
    </source>
</evidence>
<feature type="transmembrane region" description="Helical" evidence="6">
    <location>
        <begin position="836"/>
        <end position="858"/>
    </location>
</feature>
<feature type="transmembrane region" description="Helical" evidence="6">
    <location>
        <begin position="1119"/>
        <end position="1141"/>
    </location>
</feature>
<dbReference type="Proteomes" id="UP001159405">
    <property type="component" value="Unassembled WGS sequence"/>
</dbReference>
<feature type="transmembrane region" description="Helical" evidence="6">
    <location>
        <begin position="1211"/>
        <end position="1235"/>
    </location>
</feature>
<reference evidence="7 8" key="1">
    <citation type="submission" date="2022-05" db="EMBL/GenBank/DDBJ databases">
        <authorList>
            <consortium name="Genoscope - CEA"/>
            <person name="William W."/>
        </authorList>
    </citation>
    <scope>NUCLEOTIDE SEQUENCE [LARGE SCALE GENOMIC DNA]</scope>
</reference>
<keyword evidence="2 6" id="KW-0812">Transmembrane</keyword>
<feature type="transmembrane region" description="Helical" evidence="6">
    <location>
        <begin position="1319"/>
        <end position="1339"/>
    </location>
</feature>
<feature type="transmembrane region" description="Helical" evidence="6">
    <location>
        <begin position="530"/>
        <end position="548"/>
    </location>
</feature>
<evidence type="ECO:0000256" key="4">
    <source>
        <dbReference type="ARBA" id="ARBA00023136"/>
    </source>
</evidence>
<feature type="transmembrane region" description="Helical" evidence="6">
    <location>
        <begin position="716"/>
        <end position="735"/>
    </location>
</feature>